<dbReference type="AlphaFoldDB" id="A0A840HRB7"/>
<proteinExistence type="predicted"/>
<dbReference type="EMBL" id="JACHOV010000002">
    <property type="protein sequence ID" value="MBB4640251.1"/>
    <property type="molecule type" value="Genomic_DNA"/>
</dbReference>
<evidence type="ECO:0000313" key="2">
    <source>
        <dbReference type="EMBL" id="MBB4640251.1"/>
    </source>
</evidence>
<keyword evidence="1" id="KW-1133">Transmembrane helix</keyword>
<keyword evidence="1" id="KW-0472">Membrane</keyword>
<evidence type="ECO:0000256" key="1">
    <source>
        <dbReference type="SAM" id="Phobius"/>
    </source>
</evidence>
<dbReference type="RefSeq" id="WP_184474112.1">
    <property type="nucleotide sequence ID" value="NZ_JACHOV010000002.1"/>
</dbReference>
<name>A0A840HRB7_9SPHN</name>
<keyword evidence="1" id="KW-0812">Transmembrane</keyword>
<evidence type="ECO:0008006" key="4">
    <source>
        <dbReference type="Google" id="ProtNLM"/>
    </source>
</evidence>
<feature type="transmembrane region" description="Helical" evidence="1">
    <location>
        <begin position="231"/>
        <end position="250"/>
    </location>
</feature>
<feature type="transmembrane region" description="Helical" evidence="1">
    <location>
        <begin position="23"/>
        <end position="43"/>
    </location>
</feature>
<comment type="caution">
    <text evidence="2">The sequence shown here is derived from an EMBL/GenBank/DDBJ whole genome shotgun (WGS) entry which is preliminary data.</text>
</comment>
<gene>
    <name evidence="2" type="ORF">HNQ99_000539</name>
</gene>
<feature type="transmembrane region" description="Helical" evidence="1">
    <location>
        <begin position="63"/>
        <end position="87"/>
    </location>
</feature>
<feature type="transmembrane region" description="Helical" evidence="1">
    <location>
        <begin position="191"/>
        <end position="211"/>
    </location>
</feature>
<protein>
    <recommendedName>
        <fullName evidence="4">Glycerophosphoryl diester phosphodiesterase membrane domain-containing protein</fullName>
    </recommendedName>
</protein>
<evidence type="ECO:0000313" key="3">
    <source>
        <dbReference type="Proteomes" id="UP000575068"/>
    </source>
</evidence>
<reference evidence="2 3" key="1">
    <citation type="submission" date="2020-08" db="EMBL/GenBank/DDBJ databases">
        <title>Genomic Encyclopedia of Type Strains, Phase IV (KMG-IV): sequencing the most valuable type-strain genomes for metagenomic binning, comparative biology and taxonomic classification.</title>
        <authorList>
            <person name="Goeker M."/>
        </authorList>
    </citation>
    <scope>NUCLEOTIDE SEQUENCE [LARGE SCALE GENOMIC DNA]</scope>
    <source>
        <strain evidence="2 3">DSM 7465</strain>
    </source>
</reference>
<keyword evidence="3" id="KW-1185">Reference proteome</keyword>
<feature type="transmembrane region" description="Helical" evidence="1">
    <location>
        <begin position="108"/>
        <end position="131"/>
    </location>
</feature>
<organism evidence="2 3">
    <name type="scientific">Rhizorhapis suberifaciens</name>
    <name type="common">corky root of lettuce</name>
    <dbReference type="NCBI Taxonomy" id="13656"/>
    <lineage>
        <taxon>Bacteria</taxon>
        <taxon>Pseudomonadati</taxon>
        <taxon>Pseudomonadota</taxon>
        <taxon>Alphaproteobacteria</taxon>
        <taxon>Sphingomonadales</taxon>
        <taxon>Sphingomonadaceae</taxon>
        <taxon>Rhizorhapis</taxon>
    </lineage>
</organism>
<feature type="transmembrane region" description="Helical" evidence="1">
    <location>
        <begin position="143"/>
        <end position="170"/>
    </location>
</feature>
<sequence>MTQISIGTAWEETLAFVKREGTLLFPVALVFLALPAVVLQLLAPDELRTAGMVEEATNAPQLPPGFLFAMLVVLLISMIGILAVNALALRPGISVAEALQLALKRMPVLMGAAILLILGFLGVLLILSIVGGGLSAAMGMGPAMSLVILLATPIMLFVTVRLILLNAVIIDIPVGPKEAIRQGWQLTVGQFWRLLAFIIVLIMLMIVIQLVSRSLFGIAGTLIGGTTLATLLAGLAVAVVNAVLQVYYLVMTCRIYRQLTS</sequence>
<accession>A0A840HRB7</accession>
<dbReference type="Proteomes" id="UP000575068">
    <property type="component" value="Unassembled WGS sequence"/>
</dbReference>